<keyword evidence="2" id="KW-1185">Reference proteome</keyword>
<evidence type="ECO:0000313" key="1">
    <source>
        <dbReference type="EMBL" id="MPC87895.1"/>
    </source>
</evidence>
<organism evidence="1 2">
    <name type="scientific">Portunus trituberculatus</name>
    <name type="common">Swimming crab</name>
    <name type="synonym">Neptunus trituberculatus</name>
    <dbReference type="NCBI Taxonomy" id="210409"/>
    <lineage>
        <taxon>Eukaryota</taxon>
        <taxon>Metazoa</taxon>
        <taxon>Ecdysozoa</taxon>
        <taxon>Arthropoda</taxon>
        <taxon>Crustacea</taxon>
        <taxon>Multicrustacea</taxon>
        <taxon>Malacostraca</taxon>
        <taxon>Eumalacostraca</taxon>
        <taxon>Eucarida</taxon>
        <taxon>Decapoda</taxon>
        <taxon>Pleocyemata</taxon>
        <taxon>Brachyura</taxon>
        <taxon>Eubrachyura</taxon>
        <taxon>Portunoidea</taxon>
        <taxon>Portunidae</taxon>
        <taxon>Portuninae</taxon>
        <taxon>Portunus</taxon>
    </lineage>
</organism>
<dbReference type="Gene3D" id="3.40.50.720">
    <property type="entry name" value="NAD(P)-binding Rossmann-like Domain"/>
    <property type="match status" value="1"/>
</dbReference>
<dbReference type="AlphaFoldDB" id="A0A5B7IZC8"/>
<sequence>MVLKGLRGETLGFRVFAGCLDVNGEGAATLKRHGSSRLVVLQMDVTNQDQLVKAAQEVKKQLPSGGEVVLCCF</sequence>
<comment type="caution">
    <text evidence="1">The sequence shown here is derived from an EMBL/GenBank/DDBJ whole genome shotgun (WGS) entry which is preliminary data.</text>
</comment>
<protein>
    <submittedName>
        <fullName evidence="1">Estradiol 17-beta-dehydrogenase 2</fullName>
    </submittedName>
</protein>
<proteinExistence type="predicted"/>
<reference evidence="1 2" key="1">
    <citation type="submission" date="2019-05" db="EMBL/GenBank/DDBJ databases">
        <title>Another draft genome of Portunus trituberculatus and its Hox gene families provides insights of decapod evolution.</title>
        <authorList>
            <person name="Jeong J.-H."/>
            <person name="Song I."/>
            <person name="Kim S."/>
            <person name="Choi T."/>
            <person name="Kim D."/>
            <person name="Ryu S."/>
            <person name="Kim W."/>
        </authorList>
    </citation>
    <scope>NUCLEOTIDE SEQUENCE [LARGE SCALE GENOMIC DNA]</scope>
    <source>
        <tissue evidence="1">Muscle</tissue>
    </source>
</reference>
<dbReference type="Proteomes" id="UP000324222">
    <property type="component" value="Unassembled WGS sequence"/>
</dbReference>
<name>A0A5B7IZC8_PORTR</name>
<dbReference type="OrthoDB" id="2102561at2759"/>
<accession>A0A5B7IZC8</accession>
<evidence type="ECO:0000313" key="2">
    <source>
        <dbReference type="Proteomes" id="UP000324222"/>
    </source>
</evidence>
<dbReference type="EMBL" id="VSRR010075956">
    <property type="protein sequence ID" value="MPC87895.1"/>
    <property type="molecule type" value="Genomic_DNA"/>
</dbReference>
<gene>
    <name evidence="1" type="primary">Hsd17b2</name>
    <name evidence="1" type="ORF">E2C01_082775</name>
</gene>